<proteinExistence type="predicted"/>
<name>A0A0F9Q169_9ZZZZ</name>
<comment type="caution">
    <text evidence="1">The sequence shown here is derived from an EMBL/GenBank/DDBJ whole genome shotgun (WGS) entry which is preliminary data.</text>
</comment>
<gene>
    <name evidence="1" type="ORF">LCGC14_0830800</name>
</gene>
<feature type="non-terminal residue" evidence="1">
    <location>
        <position position="23"/>
    </location>
</feature>
<protein>
    <submittedName>
        <fullName evidence="1">Uncharacterized protein</fullName>
    </submittedName>
</protein>
<dbReference type="AlphaFoldDB" id="A0A0F9Q169"/>
<sequence length="23" mass="2743">MSGLKDKKKQRKEFEEIALVHID</sequence>
<accession>A0A0F9Q169</accession>
<dbReference type="EMBL" id="LAZR01002383">
    <property type="protein sequence ID" value="KKN30752.1"/>
    <property type="molecule type" value="Genomic_DNA"/>
</dbReference>
<reference evidence="1" key="1">
    <citation type="journal article" date="2015" name="Nature">
        <title>Complex archaea that bridge the gap between prokaryotes and eukaryotes.</title>
        <authorList>
            <person name="Spang A."/>
            <person name="Saw J.H."/>
            <person name="Jorgensen S.L."/>
            <person name="Zaremba-Niedzwiedzka K."/>
            <person name="Martijn J."/>
            <person name="Lind A.E."/>
            <person name="van Eijk R."/>
            <person name="Schleper C."/>
            <person name="Guy L."/>
            <person name="Ettema T.J."/>
        </authorList>
    </citation>
    <scope>NUCLEOTIDE SEQUENCE</scope>
</reference>
<evidence type="ECO:0000313" key="1">
    <source>
        <dbReference type="EMBL" id="KKN30752.1"/>
    </source>
</evidence>
<organism evidence="1">
    <name type="scientific">marine sediment metagenome</name>
    <dbReference type="NCBI Taxonomy" id="412755"/>
    <lineage>
        <taxon>unclassified sequences</taxon>
        <taxon>metagenomes</taxon>
        <taxon>ecological metagenomes</taxon>
    </lineage>
</organism>